<feature type="domain" description="Peptidase M16 N-terminal" evidence="9">
    <location>
        <begin position="71"/>
        <end position="199"/>
    </location>
</feature>
<dbReference type="OrthoDB" id="952271at2759"/>
<evidence type="ECO:0000256" key="5">
    <source>
        <dbReference type="ARBA" id="ARBA00022801"/>
    </source>
</evidence>
<reference evidence="13 14" key="1">
    <citation type="journal article" date="2018" name="Nat. Genet.">
        <title>The Rosa genome provides new insights in the design of modern roses.</title>
        <authorList>
            <person name="Bendahmane M."/>
        </authorList>
    </citation>
    <scope>NUCLEOTIDE SEQUENCE [LARGE SCALE GENOMIC DNA]</scope>
    <source>
        <strain evidence="14">cv. Old Blush</strain>
    </source>
</reference>
<dbReference type="OMA" id="HTEWIST"/>
<evidence type="ECO:0000259" key="11">
    <source>
        <dbReference type="Pfam" id="PF16187"/>
    </source>
</evidence>
<dbReference type="STRING" id="74649.A0A2P6P868"/>
<dbReference type="GO" id="GO:0004222">
    <property type="term" value="F:metalloendopeptidase activity"/>
    <property type="evidence" value="ECO:0007669"/>
    <property type="project" value="UniProtKB-EC"/>
</dbReference>
<dbReference type="EMBL" id="PDCK01000045">
    <property type="protein sequence ID" value="PRQ18107.1"/>
    <property type="molecule type" value="Genomic_DNA"/>
</dbReference>
<dbReference type="SUPFAM" id="SSF63411">
    <property type="entry name" value="LuxS/MPP-like metallohydrolase"/>
    <property type="match status" value="4"/>
</dbReference>
<keyword evidence="7" id="KW-0482">Metalloprotease</keyword>
<dbReference type="EC" id="3.4.24.56" evidence="13"/>
<dbReference type="InterPro" id="IPR050626">
    <property type="entry name" value="Peptidase_M16"/>
</dbReference>
<dbReference type="PROSITE" id="PS00143">
    <property type="entry name" value="INSULINASE"/>
    <property type="match status" value="1"/>
</dbReference>
<evidence type="ECO:0000256" key="3">
    <source>
        <dbReference type="ARBA" id="ARBA00022670"/>
    </source>
</evidence>
<evidence type="ECO:0000256" key="6">
    <source>
        <dbReference type="ARBA" id="ARBA00022833"/>
    </source>
</evidence>
<name>A0A2P6P868_ROSCH</name>
<dbReference type="AlphaFoldDB" id="A0A2P6P868"/>
<evidence type="ECO:0000256" key="1">
    <source>
        <dbReference type="ARBA" id="ARBA00001947"/>
    </source>
</evidence>
<sequence>MGRCNFSSDDIVIKSPNDNKLYRLITLENGLTALILHDPEIYPLPSTEAQIDPLLPQNGELESKEKGGAFQTKKAAAAMFVGMGSFSDPPEAQGLAHFLEHMLFMGSTAFQDENEYDSYLSKHGGSSNACTREENTSYHFEVKPEFLKGALSRFSQFFVSPLMKSEAMERELQSIDSEFNRVLQNDFCRLEQLQGHTATPGHPFNKFTWGNKKSLDDAREKGINLRQQILKLYRDYYHGGLMKLVVIGGESLDILEQWVLELFGDIKKGPRVNLEFKAEGPIWNAGKLYRLEAVNDVHMLHLAWTLPCLNEHYLKSPDYFLSHLLEHEGRGSLYFYLKARGWATYLSASVNRSSVADVFCMIIYLTDSGLVQIFEIIGLVYQYIKLLRQVSPQEWIFQELQDMGNISFRFLQDQPQDEYAVKLGGNLLRYSPEHVIFGDYVYETWDEELIKYVLGFFRPENMRIDVLSKSSFNSEDFQCEPWFGSHYTEEDISPTLMKLWKDPPEVDISLHLPQKNMFIPGDFSIRSDVCCPDIAIISSPRCILDEPMVKIWYKLDSTFKQPRVNAYFRINLKGGYDNVKSYVLTELYIELLEDELNEIIYQANVAGLGTNVYGSNDFMELKVYGFNDKLPALLSKILTVARNFLPTYDRFEVIKERMERMLKNTNMDPLSHSSYLRRQVLYHRYYDVDEELEVLNSLSVSDMKSFIPVLCSQLYIEGLCHGNLLEEEAISLSNIFKTKFSVEPLPIELRHKDHCMCLPPYANLIREASVNNNSETNSVFELYFQIEIESTRLSALAKLFQKIVKEPLYDQLRTKEQLGYVVWCGLREIRRVYGFVFCVQSSEYNPIYLQGRVDNFINGVDQLLHGLDDDSFQNYKDGLMANLLERDETLARETSRLWEEITNKRYMYNWPEKVAEEVRSLQKEDVINFYKMYLQPSSPKCRRLAIRVWGCNTDFKEAEAPPESIQVIQDLAAFKMSTEFYPHGL</sequence>
<evidence type="ECO:0000313" key="14">
    <source>
        <dbReference type="Proteomes" id="UP000238479"/>
    </source>
</evidence>
<gene>
    <name evidence="13" type="ORF">RchiOBHm_Chr7g0202261</name>
</gene>
<dbReference type="GO" id="GO:0006508">
    <property type="term" value="P:proteolysis"/>
    <property type="evidence" value="ECO:0007669"/>
    <property type="project" value="UniProtKB-KW"/>
</dbReference>
<dbReference type="FunFam" id="3.30.830.10:FF:000005">
    <property type="entry name" value="nardilysin isoform X1"/>
    <property type="match status" value="1"/>
</dbReference>
<keyword evidence="6" id="KW-0862">Zinc</keyword>
<keyword evidence="14" id="KW-1185">Reference proteome</keyword>
<dbReference type="FunFam" id="3.30.830.10:FF:000003">
    <property type="entry name" value="Insulin-degrading enzyme"/>
    <property type="match status" value="1"/>
</dbReference>
<evidence type="ECO:0000256" key="4">
    <source>
        <dbReference type="ARBA" id="ARBA00022723"/>
    </source>
</evidence>
<dbReference type="Pfam" id="PF16187">
    <property type="entry name" value="Peptidase_M16_M"/>
    <property type="match status" value="1"/>
</dbReference>
<evidence type="ECO:0000256" key="8">
    <source>
        <dbReference type="RuleBase" id="RU004447"/>
    </source>
</evidence>
<feature type="domain" description="Peptidase M16 middle/third" evidence="11">
    <location>
        <begin position="408"/>
        <end position="693"/>
    </location>
</feature>
<dbReference type="Gramene" id="PRQ18107">
    <property type="protein sequence ID" value="PRQ18107"/>
    <property type="gene ID" value="RchiOBHm_Chr7g0202261"/>
</dbReference>
<dbReference type="FunFam" id="3.30.830.10:FF:000030">
    <property type="entry name" value="Insulin-degrading enzyme"/>
    <property type="match status" value="1"/>
</dbReference>
<keyword evidence="5 13" id="KW-0378">Hydrolase</keyword>
<comment type="similarity">
    <text evidence="2 8">Belongs to the peptidase M16 family.</text>
</comment>
<dbReference type="Proteomes" id="UP000238479">
    <property type="component" value="Chromosome 7"/>
</dbReference>
<dbReference type="InterPro" id="IPR001431">
    <property type="entry name" value="Pept_M16_Zn_BS"/>
</dbReference>
<evidence type="ECO:0000259" key="9">
    <source>
        <dbReference type="Pfam" id="PF00675"/>
    </source>
</evidence>
<dbReference type="GO" id="GO:0046872">
    <property type="term" value="F:metal ion binding"/>
    <property type="evidence" value="ECO:0007669"/>
    <property type="project" value="UniProtKB-KW"/>
</dbReference>
<dbReference type="InterPro" id="IPR032632">
    <property type="entry name" value="Peptidase_M16_M"/>
</dbReference>
<dbReference type="PANTHER" id="PTHR43690:SF18">
    <property type="entry name" value="INSULIN-DEGRADING ENZYME-RELATED"/>
    <property type="match status" value="1"/>
</dbReference>
<accession>A0A2P6P868</accession>
<dbReference type="PANTHER" id="PTHR43690">
    <property type="entry name" value="NARDILYSIN"/>
    <property type="match status" value="1"/>
</dbReference>
<dbReference type="Gene3D" id="3.30.830.10">
    <property type="entry name" value="Metalloenzyme, LuxS/M16 peptidase-like"/>
    <property type="match status" value="4"/>
</dbReference>
<evidence type="ECO:0000256" key="7">
    <source>
        <dbReference type="ARBA" id="ARBA00023049"/>
    </source>
</evidence>
<feature type="domain" description="Peptidase M16 C-terminal" evidence="10">
    <location>
        <begin position="226"/>
        <end position="401"/>
    </location>
</feature>
<dbReference type="GO" id="GO:0005829">
    <property type="term" value="C:cytosol"/>
    <property type="evidence" value="ECO:0007669"/>
    <property type="project" value="TreeGrafter"/>
</dbReference>
<dbReference type="Pfam" id="PF05193">
    <property type="entry name" value="Peptidase_M16_C"/>
    <property type="match status" value="1"/>
</dbReference>
<keyword evidence="3" id="KW-0645">Protease</keyword>
<evidence type="ECO:0000313" key="13">
    <source>
        <dbReference type="EMBL" id="PRQ18107.1"/>
    </source>
</evidence>
<protein>
    <submittedName>
        <fullName evidence="13">Putative insulysin</fullName>
        <ecNumber evidence="13">3.4.24.56</ecNumber>
    </submittedName>
</protein>
<organism evidence="13 14">
    <name type="scientific">Rosa chinensis</name>
    <name type="common">China rose</name>
    <dbReference type="NCBI Taxonomy" id="74649"/>
    <lineage>
        <taxon>Eukaryota</taxon>
        <taxon>Viridiplantae</taxon>
        <taxon>Streptophyta</taxon>
        <taxon>Embryophyta</taxon>
        <taxon>Tracheophyta</taxon>
        <taxon>Spermatophyta</taxon>
        <taxon>Magnoliopsida</taxon>
        <taxon>eudicotyledons</taxon>
        <taxon>Gunneridae</taxon>
        <taxon>Pentapetalae</taxon>
        <taxon>rosids</taxon>
        <taxon>fabids</taxon>
        <taxon>Rosales</taxon>
        <taxon>Rosaceae</taxon>
        <taxon>Rosoideae</taxon>
        <taxon>Rosoideae incertae sedis</taxon>
        <taxon>Rosa</taxon>
    </lineage>
</organism>
<dbReference type="InterPro" id="IPR054734">
    <property type="entry name" value="PqqF-like_C_4"/>
</dbReference>
<proteinExistence type="inferred from homology"/>
<dbReference type="InterPro" id="IPR007863">
    <property type="entry name" value="Peptidase_M16_C"/>
</dbReference>
<dbReference type="Pfam" id="PF22456">
    <property type="entry name" value="PqqF-like_C_4"/>
    <property type="match status" value="1"/>
</dbReference>
<dbReference type="Pfam" id="PF00675">
    <property type="entry name" value="Peptidase_M16"/>
    <property type="match status" value="1"/>
</dbReference>
<keyword evidence="4" id="KW-0479">Metal-binding</keyword>
<evidence type="ECO:0000259" key="10">
    <source>
        <dbReference type="Pfam" id="PF05193"/>
    </source>
</evidence>
<dbReference type="InterPro" id="IPR011249">
    <property type="entry name" value="Metalloenz_LuxS/M16"/>
</dbReference>
<evidence type="ECO:0000259" key="12">
    <source>
        <dbReference type="Pfam" id="PF22456"/>
    </source>
</evidence>
<evidence type="ECO:0000256" key="2">
    <source>
        <dbReference type="ARBA" id="ARBA00007261"/>
    </source>
</evidence>
<dbReference type="InterPro" id="IPR011765">
    <property type="entry name" value="Pept_M16_N"/>
</dbReference>
<comment type="cofactor">
    <cofactor evidence="1">
        <name>Zn(2+)</name>
        <dbReference type="ChEBI" id="CHEBI:29105"/>
    </cofactor>
</comment>
<comment type="caution">
    <text evidence="13">The sequence shown here is derived from an EMBL/GenBank/DDBJ whole genome shotgun (WGS) entry which is preliminary data.</text>
</comment>
<feature type="domain" description="Coenzyme PQQ synthesis protein F-like C-terminal lobe" evidence="12">
    <location>
        <begin position="799"/>
        <end position="898"/>
    </location>
</feature>